<feature type="transmembrane region" description="Helical" evidence="1">
    <location>
        <begin position="179"/>
        <end position="205"/>
    </location>
</feature>
<feature type="transmembrane region" description="Helical" evidence="1">
    <location>
        <begin position="150"/>
        <end position="167"/>
    </location>
</feature>
<feature type="transmembrane region" description="Helical" evidence="1">
    <location>
        <begin position="20"/>
        <end position="40"/>
    </location>
</feature>
<evidence type="ECO:0000313" key="2">
    <source>
        <dbReference type="EMBL" id="OGM79295.1"/>
    </source>
</evidence>
<organism evidence="2 3">
    <name type="scientific">Candidatus Woesebacteria bacterium RIFOXYB1_FULL_38_16</name>
    <dbReference type="NCBI Taxonomy" id="1802538"/>
    <lineage>
        <taxon>Bacteria</taxon>
        <taxon>Candidatus Woeseibacteriota</taxon>
    </lineage>
</organism>
<protein>
    <recommendedName>
        <fullName evidence="4">Glycosyltransferase RgtA/B/C/D-like domain-containing protein</fullName>
    </recommendedName>
</protein>
<feature type="transmembrane region" description="Helical" evidence="1">
    <location>
        <begin position="294"/>
        <end position="313"/>
    </location>
</feature>
<keyword evidence="1" id="KW-0812">Transmembrane</keyword>
<name>A0A1F8CUP9_9BACT</name>
<feature type="transmembrane region" description="Helical" evidence="1">
    <location>
        <begin position="88"/>
        <end position="110"/>
    </location>
</feature>
<comment type="caution">
    <text evidence="2">The sequence shown here is derived from an EMBL/GenBank/DDBJ whole genome shotgun (WGS) entry which is preliminary data.</text>
</comment>
<proteinExistence type="predicted"/>
<keyword evidence="1" id="KW-1133">Transmembrane helix</keyword>
<evidence type="ECO:0000313" key="3">
    <source>
        <dbReference type="Proteomes" id="UP000178999"/>
    </source>
</evidence>
<dbReference type="EMBL" id="MGHY01000018">
    <property type="protein sequence ID" value="OGM79295.1"/>
    <property type="molecule type" value="Genomic_DNA"/>
</dbReference>
<feature type="transmembrane region" description="Helical" evidence="1">
    <location>
        <begin position="355"/>
        <end position="371"/>
    </location>
</feature>
<reference evidence="2 3" key="1">
    <citation type="journal article" date="2016" name="Nat. Commun.">
        <title>Thousands of microbial genomes shed light on interconnected biogeochemical processes in an aquifer system.</title>
        <authorList>
            <person name="Anantharaman K."/>
            <person name="Brown C.T."/>
            <person name="Hug L.A."/>
            <person name="Sharon I."/>
            <person name="Castelle C.J."/>
            <person name="Probst A.J."/>
            <person name="Thomas B.C."/>
            <person name="Singh A."/>
            <person name="Wilkins M.J."/>
            <person name="Karaoz U."/>
            <person name="Brodie E.L."/>
            <person name="Williams K.H."/>
            <person name="Hubbard S.S."/>
            <person name="Banfield J.F."/>
        </authorList>
    </citation>
    <scope>NUCLEOTIDE SEQUENCE [LARGE SCALE GENOMIC DNA]</scope>
</reference>
<keyword evidence="1" id="KW-0472">Membrane</keyword>
<feature type="transmembrane region" description="Helical" evidence="1">
    <location>
        <begin position="217"/>
        <end position="235"/>
    </location>
</feature>
<gene>
    <name evidence="2" type="ORF">A2382_00730</name>
</gene>
<evidence type="ECO:0000256" key="1">
    <source>
        <dbReference type="SAM" id="Phobius"/>
    </source>
</evidence>
<dbReference type="Proteomes" id="UP000178999">
    <property type="component" value="Unassembled WGS sequence"/>
</dbReference>
<dbReference type="STRING" id="1802538.A2382_00730"/>
<sequence length="522" mass="60761">MKKILTILTNTFNFLETKDLILIQVITLITIFAWKDILYQTPEGEAFIYFTPTYQLFDSLGNIELFYNIDNFTRLFYFVFDKLFSYNMFPFMLGIFIGVILINISLYIFAKLSTQSFAIAFLTSLYAGINFQGNFQFYARGHIHWFLQRVPEIIPMFISVLLLFHFLKTKKRSAYYLSLLFFILSLLTAHYATMITPFIPIYLTLYALKNSKNKHSILKTISLSIPFLIVNYLLIKTNSLGDAVINSGNSFSSFLLNSSDLLKKILFQLTSLTLPFPLINLFTKITKTDSANIVTILFYPTLIFYLLIFYRLFKTKSKHFIFALSCFLTLLVTLFLNLFLGRFGNVYNQIAESRYYYLPAIYVGFIFAITIDNLFSRFQSNHFINLKTVIITCLSVLLIFMNIKPIWKKTHASQYRYTALTKMFQYLSHSSQTFPPNSLIFIPNPPGPNTIPYLEKKFGSKNTTYFYFDPNWQPKLPSDTDPNKVFVLSYSDEFKKGGGADLSQIHVIDQSKLYREQLIQKK</sequence>
<dbReference type="AlphaFoldDB" id="A0A1F8CUP9"/>
<evidence type="ECO:0008006" key="4">
    <source>
        <dbReference type="Google" id="ProtNLM"/>
    </source>
</evidence>
<accession>A0A1F8CUP9</accession>
<feature type="transmembrane region" description="Helical" evidence="1">
    <location>
        <begin position="319"/>
        <end position="343"/>
    </location>
</feature>
<feature type="transmembrane region" description="Helical" evidence="1">
    <location>
        <begin position="383"/>
        <end position="403"/>
    </location>
</feature>
<feature type="transmembrane region" description="Helical" evidence="1">
    <location>
        <begin position="116"/>
        <end position="138"/>
    </location>
</feature>